<comment type="pathway">
    <text evidence="4">Lipid metabolism.</text>
</comment>
<keyword evidence="13 19" id="KW-1133">Transmembrane helix</keyword>
<dbReference type="GO" id="GO:0016024">
    <property type="term" value="P:CDP-diacylglycerol biosynthetic process"/>
    <property type="evidence" value="ECO:0007669"/>
    <property type="project" value="UniProtKB-UniPathway"/>
</dbReference>
<evidence type="ECO:0000256" key="18">
    <source>
        <dbReference type="RuleBase" id="RU003938"/>
    </source>
</evidence>
<evidence type="ECO:0000256" key="7">
    <source>
        <dbReference type="ARBA" id="ARBA00019373"/>
    </source>
</evidence>
<comment type="subcellular location">
    <subcellularLocation>
        <location evidence="2">Cell membrane</location>
        <topology evidence="2">Multi-pass membrane protein</topology>
    </subcellularLocation>
</comment>
<evidence type="ECO:0000256" key="8">
    <source>
        <dbReference type="ARBA" id="ARBA00022475"/>
    </source>
</evidence>
<dbReference type="PROSITE" id="PS01315">
    <property type="entry name" value="CDS"/>
    <property type="match status" value="1"/>
</dbReference>
<keyword evidence="21" id="KW-1185">Reference proteome</keyword>
<gene>
    <name evidence="20" type="ORF">DF286_13785</name>
</gene>
<reference evidence="20 21" key="1">
    <citation type="submission" date="2018-05" db="EMBL/GenBank/DDBJ databases">
        <title>Genome of Sphingosinicella humi QZX222.</title>
        <authorList>
            <person name="Qiao Z."/>
            <person name="Wang G."/>
        </authorList>
    </citation>
    <scope>NUCLEOTIDE SEQUENCE [LARGE SCALE GENOMIC DNA]</scope>
    <source>
        <strain evidence="20 21">QZX222</strain>
    </source>
</reference>
<keyword evidence="16" id="KW-0594">Phospholipid biosynthesis</keyword>
<feature type="transmembrane region" description="Helical" evidence="19">
    <location>
        <begin position="62"/>
        <end position="85"/>
    </location>
</feature>
<feature type="transmembrane region" description="Helical" evidence="19">
    <location>
        <begin position="149"/>
        <end position="166"/>
    </location>
</feature>
<feature type="transmembrane region" description="Helical" evidence="19">
    <location>
        <begin position="91"/>
        <end position="114"/>
    </location>
</feature>
<protein>
    <recommendedName>
        <fullName evidence="7 18">Phosphatidate cytidylyltransferase</fullName>
        <ecNumber evidence="6 18">2.7.7.41</ecNumber>
    </recommendedName>
</protein>
<evidence type="ECO:0000256" key="4">
    <source>
        <dbReference type="ARBA" id="ARBA00005189"/>
    </source>
</evidence>
<evidence type="ECO:0000256" key="10">
    <source>
        <dbReference type="ARBA" id="ARBA00022679"/>
    </source>
</evidence>
<keyword evidence="8" id="KW-1003">Cell membrane</keyword>
<proteinExistence type="inferred from homology"/>
<dbReference type="EMBL" id="QFFF01000002">
    <property type="protein sequence ID" value="PWG01206.1"/>
    <property type="molecule type" value="Genomic_DNA"/>
</dbReference>
<keyword evidence="9" id="KW-0444">Lipid biosynthesis</keyword>
<evidence type="ECO:0000256" key="13">
    <source>
        <dbReference type="ARBA" id="ARBA00022989"/>
    </source>
</evidence>
<evidence type="ECO:0000256" key="9">
    <source>
        <dbReference type="ARBA" id="ARBA00022516"/>
    </source>
</evidence>
<evidence type="ECO:0000256" key="15">
    <source>
        <dbReference type="ARBA" id="ARBA00023136"/>
    </source>
</evidence>
<dbReference type="InterPro" id="IPR000374">
    <property type="entry name" value="PC_trans"/>
</dbReference>
<feature type="transmembrane region" description="Helical" evidence="19">
    <location>
        <begin position="257"/>
        <end position="275"/>
    </location>
</feature>
<dbReference type="GO" id="GO:0005886">
    <property type="term" value="C:plasma membrane"/>
    <property type="evidence" value="ECO:0007669"/>
    <property type="project" value="UniProtKB-SubCell"/>
</dbReference>
<dbReference type="AlphaFoldDB" id="A0A2U2IYP6"/>
<comment type="caution">
    <text evidence="20">The sequence shown here is derived from an EMBL/GenBank/DDBJ whole genome shotgun (WGS) entry which is preliminary data.</text>
</comment>
<keyword evidence="14" id="KW-0443">Lipid metabolism</keyword>
<feature type="transmembrane region" description="Helical" evidence="19">
    <location>
        <begin position="17"/>
        <end position="50"/>
    </location>
</feature>
<evidence type="ECO:0000256" key="17">
    <source>
        <dbReference type="ARBA" id="ARBA00023264"/>
    </source>
</evidence>
<evidence type="ECO:0000256" key="5">
    <source>
        <dbReference type="ARBA" id="ARBA00010185"/>
    </source>
</evidence>
<dbReference type="RefSeq" id="WP_109272268.1">
    <property type="nucleotide sequence ID" value="NZ_QFFF01000002.1"/>
</dbReference>
<evidence type="ECO:0000313" key="20">
    <source>
        <dbReference type="EMBL" id="PWG01206.1"/>
    </source>
</evidence>
<dbReference type="OrthoDB" id="9799199at2"/>
<evidence type="ECO:0000256" key="6">
    <source>
        <dbReference type="ARBA" id="ARBA00012487"/>
    </source>
</evidence>
<dbReference type="UniPathway" id="UPA00557">
    <property type="reaction ID" value="UER00614"/>
</dbReference>
<dbReference type="GO" id="GO:0004605">
    <property type="term" value="F:phosphatidate cytidylyltransferase activity"/>
    <property type="evidence" value="ECO:0007669"/>
    <property type="project" value="UniProtKB-EC"/>
</dbReference>
<dbReference type="EC" id="2.7.7.41" evidence="6 18"/>
<evidence type="ECO:0000256" key="2">
    <source>
        <dbReference type="ARBA" id="ARBA00004651"/>
    </source>
</evidence>
<feature type="transmembrane region" description="Helical" evidence="19">
    <location>
        <begin position="187"/>
        <end position="205"/>
    </location>
</feature>
<organism evidence="20 21">
    <name type="scientific">Allosphingosinicella humi</name>
    <dbReference type="NCBI Taxonomy" id="2068657"/>
    <lineage>
        <taxon>Bacteria</taxon>
        <taxon>Pseudomonadati</taxon>
        <taxon>Pseudomonadota</taxon>
        <taxon>Alphaproteobacteria</taxon>
        <taxon>Sphingomonadales</taxon>
        <taxon>Sphingomonadaceae</taxon>
        <taxon>Allosphingosinicella</taxon>
    </lineage>
</organism>
<evidence type="ECO:0000256" key="3">
    <source>
        <dbReference type="ARBA" id="ARBA00005119"/>
    </source>
</evidence>
<feature type="transmembrane region" description="Helical" evidence="19">
    <location>
        <begin position="126"/>
        <end position="143"/>
    </location>
</feature>
<evidence type="ECO:0000256" key="16">
    <source>
        <dbReference type="ARBA" id="ARBA00023209"/>
    </source>
</evidence>
<dbReference type="Proteomes" id="UP000245916">
    <property type="component" value="Unassembled WGS sequence"/>
</dbReference>
<keyword evidence="10 18" id="KW-0808">Transferase</keyword>
<evidence type="ECO:0000313" key="21">
    <source>
        <dbReference type="Proteomes" id="UP000245916"/>
    </source>
</evidence>
<comment type="similarity">
    <text evidence="5 18">Belongs to the CDS family.</text>
</comment>
<dbReference type="Pfam" id="PF01148">
    <property type="entry name" value="CTP_transf_1"/>
    <property type="match status" value="1"/>
</dbReference>
<evidence type="ECO:0000256" key="14">
    <source>
        <dbReference type="ARBA" id="ARBA00023098"/>
    </source>
</evidence>
<comment type="pathway">
    <text evidence="3 18">Phospholipid metabolism; CDP-diacylglycerol biosynthesis; CDP-diacylglycerol from sn-glycerol 3-phosphate: step 3/3.</text>
</comment>
<keyword evidence="11 18" id="KW-0812">Transmembrane</keyword>
<name>A0A2U2IYP6_9SPHN</name>
<evidence type="ECO:0000256" key="19">
    <source>
        <dbReference type="SAM" id="Phobius"/>
    </source>
</evidence>
<dbReference type="PANTHER" id="PTHR46382">
    <property type="entry name" value="PHOSPHATIDATE CYTIDYLYLTRANSFERASE"/>
    <property type="match status" value="1"/>
</dbReference>
<evidence type="ECO:0000256" key="1">
    <source>
        <dbReference type="ARBA" id="ARBA00001698"/>
    </source>
</evidence>
<comment type="catalytic activity">
    <reaction evidence="1 18">
        <text>a 1,2-diacyl-sn-glycero-3-phosphate + CTP + H(+) = a CDP-1,2-diacyl-sn-glycerol + diphosphate</text>
        <dbReference type="Rhea" id="RHEA:16229"/>
        <dbReference type="ChEBI" id="CHEBI:15378"/>
        <dbReference type="ChEBI" id="CHEBI:33019"/>
        <dbReference type="ChEBI" id="CHEBI:37563"/>
        <dbReference type="ChEBI" id="CHEBI:58332"/>
        <dbReference type="ChEBI" id="CHEBI:58608"/>
        <dbReference type="EC" id="2.7.7.41"/>
    </reaction>
</comment>
<accession>A0A2U2IYP6</accession>
<evidence type="ECO:0000256" key="12">
    <source>
        <dbReference type="ARBA" id="ARBA00022695"/>
    </source>
</evidence>
<evidence type="ECO:0000256" key="11">
    <source>
        <dbReference type="ARBA" id="ARBA00022692"/>
    </source>
</evidence>
<keyword evidence="12 18" id="KW-0548">Nucleotidyltransferase</keyword>
<sequence length="276" mass="29443">MSEAEASLARSDLPTRFIMGVVMVAVACAAIYFGGWVFRLLVLAGAAVMLLEWADMHRVPRLWGYVGALFLAGNLLVLSEMLFPVDMMDAAIGAASFSPAWTGFAAALGLALLLGLMARRTTMFGGYLYVAIPAFALLAINWAWFGLTFWMMLITWATDIFAYFAGRSIGGPKLAPRISPNKTWAGLGGGFLGAAVVGALAAWFFDLGSPFFYIGGPMGLIAQAGDLYESWLKRRAGVKDSGTILPGHGGVLDRLDGLLPVIFVTFLILVGGLWTG</sequence>
<keyword evidence="15 19" id="KW-0472">Membrane</keyword>
<keyword evidence="17" id="KW-1208">Phospholipid metabolism</keyword>
<dbReference type="PANTHER" id="PTHR46382:SF1">
    <property type="entry name" value="PHOSPHATIDATE CYTIDYLYLTRANSFERASE"/>
    <property type="match status" value="1"/>
</dbReference>